<comment type="similarity">
    <text evidence="6">Belongs to the BamD family.</text>
</comment>
<dbReference type="PANTHER" id="PTHR37423">
    <property type="entry name" value="SOLUBLE LYTIC MUREIN TRANSGLYCOSYLASE-RELATED"/>
    <property type="match status" value="1"/>
</dbReference>
<name>A0A5S9PK17_9HYPH</name>
<evidence type="ECO:0000313" key="8">
    <source>
        <dbReference type="EMBL" id="CAA0104640.1"/>
    </source>
</evidence>
<dbReference type="NCBIfam" id="TIGR03302">
    <property type="entry name" value="OM_YfiO"/>
    <property type="match status" value="1"/>
</dbReference>
<keyword evidence="4 6" id="KW-0998">Cell outer membrane</keyword>
<evidence type="ECO:0000256" key="5">
    <source>
        <dbReference type="ARBA" id="ARBA00023288"/>
    </source>
</evidence>
<keyword evidence="2 6" id="KW-0472">Membrane</keyword>
<dbReference type="InterPro" id="IPR011990">
    <property type="entry name" value="TPR-like_helical_dom_sf"/>
</dbReference>
<comment type="function">
    <text evidence="6">Part of the outer membrane protein assembly complex, which is involved in assembly and insertion of beta-barrel proteins into the outer membrane.</text>
</comment>
<evidence type="ECO:0000256" key="1">
    <source>
        <dbReference type="ARBA" id="ARBA00022729"/>
    </source>
</evidence>
<dbReference type="GO" id="GO:1990063">
    <property type="term" value="C:Bam protein complex"/>
    <property type="evidence" value="ECO:0007669"/>
    <property type="project" value="TreeGrafter"/>
</dbReference>
<feature type="domain" description="Outer membrane lipoprotein BamD-like" evidence="7">
    <location>
        <begin position="62"/>
        <end position="258"/>
    </location>
</feature>
<comment type="subunit">
    <text evidence="6">Part of the Bam complex.</text>
</comment>
<evidence type="ECO:0000313" key="9">
    <source>
        <dbReference type="Proteomes" id="UP000433050"/>
    </source>
</evidence>
<keyword evidence="3" id="KW-0564">Palmitate</keyword>
<evidence type="ECO:0000256" key="3">
    <source>
        <dbReference type="ARBA" id="ARBA00023139"/>
    </source>
</evidence>
<dbReference type="Proteomes" id="UP000433050">
    <property type="component" value="Unassembled WGS sequence"/>
</dbReference>
<evidence type="ECO:0000256" key="4">
    <source>
        <dbReference type="ARBA" id="ARBA00023237"/>
    </source>
</evidence>
<dbReference type="GO" id="GO:0043165">
    <property type="term" value="P:Gram-negative-bacterium-type cell outer membrane assembly"/>
    <property type="evidence" value="ECO:0007669"/>
    <property type="project" value="UniProtKB-UniRule"/>
</dbReference>
<dbReference type="GO" id="GO:0051205">
    <property type="term" value="P:protein insertion into membrane"/>
    <property type="evidence" value="ECO:0007669"/>
    <property type="project" value="UniProtKB-UniRule"/>
</dbReference>
<evidence type="ECO:0000259" key="7">
    <source>
        <dbReference type="Pfam" id="PF13525"/>
    </source>
</evidence>
<dbReference type="RefSeq" id="WP_159599928.1">
    <property type="nucleotide sequence ID" value="NZ_CACSAS010000001.1"/>
</dbReference>
<evidence type="ECO:0000256" key="2">
    <source>
        <dbReference type="ARBA" id="ARBA00023136"/>
    </source>
</evidence>
<evidence type="ECO:0000256" key="6">
    <source>
        <dbReference type="HAMAP-Rule" id="MF_00922"/>
    </source>
</evidence>
<dbReference type="EMBL" id="CACSAS010000001">
    <property type="protein sequence ID" value="CAA0104640.1"/>
    <property type="molecule type" value="Genomic_DNA"/>
</dbReference>
<dbReference type="PANTHER" id="PTHR37423:SF1">
    <property type="entry name" value="OUTER MEMBRANE PROTEIN ASSEMBLY FACTOR BAMD"/>
    <property type="match status" value="1"/>
</dbReference>
<dbReference type="CDD" id="cd15830">
    <property type="entry name" value="BamD"/>
    <property type="match status" value="1"/>
</dbReference>
<keyword evidence="5" id="KW-0449">Lipoprotein</keyword>
<organism evidence="8 9">
    <name type="scientific">Starkeya nomas</name>
    <dbReference type="NCBI Taxonomy" id="2666134"/>
    <lineage>
        <taxon>Bacteria</taxon>
        <taxon>Pseudomonadati</taxon>
        <taxon>Pseudomonadota</taxon>
        <taxon>Alphaproteobacteria</taxon>
        <taxon>Hyphomicrobiales</taxon>
        <taxon>Xanthobacteraceae</taxon>
        <taxon>Starkeya</taxon>
    </lineage>
</organism>
<gene>
    <name evidence="8" type="primary">bamD_2</name>
    <name evidence="6" type="synonym">bamD</name>
    <name evidence="8" type="ORF">STARVERO_03152</name>
</gene>
<keyword evidence="9" id="KW-1185">Reference proteome</keyword>
<dbReference type="InterPro" id="IPR039565">
    <property type="entry name" value="BamD-like"/>
</dbReference>
<dbReference type="SUPFAM" id="SSF48452">
    <property type="entry name" value="TPR-like"/>
    <property type="match status" value="2"/>
</dbReference>
<comment type="subcellular location">
    <subcellularLocation>
        <location evidence="6">Cell outer membrane</location>
    </subcellularLocation>
</comment>
<dbReference type="AlphaFoldDB" id="A0A5S9PK17"/>
<dbReference type="Pfam" id="PF13525">
    <property type="entry name" value="YfiO"/>
    <property type="match status" value="1"/>
</dbReference>
<dbReference type="HAMAP" id="MF_00922">
    <property type="entry name" value="OM_assembly_BamD"/>
    <property type="match status" value="1"/>
</dbReference>
<dbReference type="InterPro" id="IPR017689">
    <property type="entry name" value="BamD"/>
</dbReference>
<proteinExistence type="inferred from homology"/>
<sequence>MRLLSLGRPSAALSAERPTHARGGLSAGAFAVRLAGLVMVGATLGGCASWFDTNKEETVFPDVPAEQRYNEGLTLMAKEDYAEAIKRFEDVDRQHPYSEWARKALLMIAYVNYSMGKYDECVAAAKRYLALHPGSDDAAYASFLVASSYYDEIPDISRDQARTQRAMEALDEVVRKYPNTEYAVSAKKKLEVARDQLAGKEMMIGRYYLEQRNYAGAINRFKVVVTRYQTTRHVEEALYRLTEAYMALGVINEAQTSAAVLGYNFPDSSWYKDAYKLVQSRGVNPQLNEQSWIAKAFKGFSLG</sequence>
<accession>A0A5S9PK17</accession>
<keyword evidence="1 6" id="KW-0732">Signal</keyword>
<dbReference type="Gene3D" id="1.25.40.10">
    <property type="entry name" value="Tetratricopeptide repeat domain"/>
    <property type="match status" value="1"/>
</dbReference>
<reference evidence="8 9" key="1">
    <citation type="submission" date="2019-12" db="EMBL/GenBank/DDBJ databases">
        <authorList>
            <person name="Reyes-Prieto M."/>
        </authorList>
    </citation>
    <scope>NUCLEOTIDE SEQUENCE [LARGE SCALE GENOMIC DNA]</scope>
    <source>
        <strain evidence="8">HF14-78462</strain>
    </source>
</reference>
<protein>
    <recommendedName>
        <fullName evidence="6">Outer membrane protein assembly factor BamD</fullName>
    </recommendedName>
</protein>